<evidence type="ECO:0000256" key="4">
    <source>
        <dbReference type="ARBA" id="ARBA00022741"/>
    </source>
</evidence>
<evidence type="ECO:0000256" key="3">
    <source>
        <dbReference type="ARBA" id="ARBA00022695"/>
    </source>
</evidence>
<dbReference type="EMBL" id="AM990928">
    <property type="protein sequence ID" value="CAQ48413.1"/>
    <property type="molecule type" value="Genomic_RNA"/>
</dbReference>
<dbReference type="InterPro" id="IPR043502">
    <property type="entry name" value="DNA/RNA_pol_sf"/>
</dbReference>
<evidence type="ECO:0000256" key="8">
    <source>
        <dbReference type="SAM" id="MobiDB-lite"/>
    </source>
</evidence>
<evidence type="ECO:0000256" key="5">
    <source>
        <dbReference type="ARBA" id="ARBA00022953"/>
    </source>
</evidence>
<dbReference type="PROSITE" id="PS50507">
    <property type="entry name" value="RDRP_SSRNA_POS"/>
    <property type="match status" value="1"/>
</dbReference>
<proteinExistence type="predicted"/>
<dbReference type="CDD" id="cd23180">
    <property type="entry name" value="ps-ssRNAv_Solemoviridae_RdRp"/>
    <property type="match status" value="1"/>
</dbReference>
<dbReference type="GO" id="GO:0006351">
    <property type="term" value="P:DNA-templated transcription"/>
    <property type="evidence" value="ECO:0007669"/>
    <property type="project" value="InterPro"/>
</dbReference>
<keyword evidence="11" id="KW-1185">Reference proteome</keyword>
<name>B5WYM7_9VIRU</name>
<keyword evidence="1 7" id="KW-0696">RNA-directed RNA polymerase</keyword>
<comment type="catalytic activity">
    <reaction evidence="6 7">
        <text>RNA(n) + a ribonucleoside 5'-triphosphate = RNA(n+1) + diphosphate</text>
        <dbReference type="Rhea" id="RHEA:21248"/>
        <dbReference type="Rhea" id="RHEA-COMP:14527"/>
        <dbReference type="Rhea" id="RHEA-COMP:17342"/>
        <dbReference type="ChEBI" id="CHEBI:33019"/>
        <dbReference type="ChEBI" id="CHEBI:61557"/>
        <dbReference type="ChEBI" id="CHEBI:140395"/>
        <dbReference type="EC" id="2.7.7.48"/>
    </reaction>
</comment>
<dbReference type="InterPro" id="IPR007094">
    <property type="entry name" value="RNA-dir_pol_PSvirus"/>
</dbReference>
<evidence type="ECO:0000256" key="1">
    <source>
        <dbReference type="ARBA" id="ARBA00022484"/>
    </source>
</evidence>
<dbReference type="GO" id="GO:0000166">
    <property type="term" value="F:nucleotide binding"/>
    <property type="evidence" value="ECO:0007669"/>
    <property type="project" value="UniProtKB-KW"/>
</dbReference>
<accession>B5WYM7</accession>
<dbReference type="Pfam" id="PF02123">
    <property type="entry name" value="RdRP_4"/>
    <property type="match status" value="1"/>
</dbReference>
<dbReference type="GO" id="GO:0003723">
    <property type="term" value="F:RNA binding"/>
    <property type="evidence" value="ECO:0007669"/>
    <property type="project" value="InterPro"/>
</dbReference>
<dbReference type="GO" id="GO:0039694">
    <property type="term" value="P:viral RNA genome replication"/>
    <property type="evidence" value="ECO:0007669"/>
    <property type="project" value="InterPro"/>
</dbReference>
<keyword evidence="3 7" id="KW-0548">Nucleotidyltransferase</keyword>
<evidence type="ECO:0000313" key="11">
    <source>
        <dbReference type="Proteomes" id="UP000201510"/>
    </source>
</evidence>
<dbReference type="SUPFAM" id="SSF56672">
    <property type="entry name" value="DNA/RNA polymerases"/>
    <property type="match status" value="1"/>
</dbReference>
<evidence type="ECO:0000313" key="10">
    <source>
        <dbReference type="EMBL" id="CAQ48413.1"/>
    </source>
</evidence>
<sequence length="530" mass="59630">MPLTAVGRSDCRFREGTQKPPGPRVSAAVRVFPELADYAWPARGSEAELESLRVQASRFKRTLPPPSLQEAVNALQGRYPNSQVRKCFRQEPWDFQALCEEVQRICQTGELNGTSSPGVPLANIENQNAAVLNLAPELVHLAVAERLVALAAVDPRQHNWTPKELVQRGLVDPVRLFVKQEPHTMRKIRERRFRLISSVSLVDQLVERMLFGPQNATEISMWHLCPSKPGMGMSTPSQVEMLWKDVAHKHSLHQAAEADISAFDWSVQDWELWADLAIRLQLGSFPDLMRRAAISRFYCFMNSVFQLSDGTLIEQNLPGLMKSGSYCTSSTNSRIRCLMAELIGSPWCIAMGDDSVEGWVEGAQEKYAALGHTCKEYVACPSKQGRLGKELLSFNFCSHEFTNPGLPRAELLTWAKCLYRFLSSNRETVDDLWVELNTSRQWGRIQKYLAGIGEVSQLNSADGEIKAEEIQEDAAGCGGQEPAASAFEEAREIWIEPTPAQQWDNNIGPHGYEWDWPFSESWSPWGRDHS</sequence>
<protein>
    <recommendedName>
        <fullName evidence="7">RNA-directed RNA polymerase</fullName>
        <ecNumber evidence="7">2.7.7.48</ecNumber>
    </recommendedName>
</protein>
<evidence type="ECO:0000259" key="9">
    <source>
        <dbReference type="PROSITE" id="PS50507"/>
    </source>
</evidence>
<keyword evidence="2 7" id="KW-0808">Transferase</keyword>
<dbReference type="PRINTS" id="PR00914">
    <property type="entry name" value="LVIRUSRNAPOL"/>
</dbReference>
<feature type="region of interest" description="Disordered" evidence="8">
    <location>
        <begin position="1"/>
        <end position="24"/>
    </location>
</feature>
<evidence type="ECO:0000256" key="6">
    <source>
        <dbReference type="ARBA" id="ARBA00048744"/>
    </source>
</evidence>
<evidence type="ECO:0000256" key="2">
    <source>
        <dbReference type="ARBA" id="ARBA00022679"/>
    </source>
</evidence>
<evidence type="ECO:0000256" key="7">
    <source>
        <dbReference type="RuleBase" id="RU364050"/>
    </source>
</evidence>
<reference evidence="10 11" key="1">
    <citation type="journal article" date="2008" name="Arch. Virol.">
        <title>Biological and molecular characterization of a putative new sobemovirus infecting Imperata cylindrica and maize in Africa.</title>
        <authorList>
            <person name="Sereme D."/>
            <person name="Lacombe S."/>
            <person name="Konate M."/>
            <person name="Pinel-Galzi A."/>
            <person name="Traore V.S."/>
            <person name="Hebrard E."/>
            <person name="Traore O."/>
            <person name="Brugidou C."/>
            <person name="Fargette D."/>
            <person name="Konate G."/>
        </authorList>
    </citation>
    <scope>NUCLEOTIDE SEQUENCE [LARGE SCALE GENOMIC DNA]</scope>
</reference>
<keyword evidence="4 7" id="KW-0547">Nucleotide-binding</keyword>
<dbReference type="Proteomes" id="UP000201510">
    <property type="component" value="Segment"/>
</dbReference>
<dbReference type="GO" id="GO:0003968">
    <property type="term" value="F:RNA-directed RNA polymerase activity"/>
    <property type="evidence" value="ECO:0007669"/>
    <property type="project" value="UniProtKB-KW"/>
</dbReference>
<dbReference type="EC" id="2.7.7.48" evidence="7"/>
<feature type="domain" description="RdRp catalytic" evidence="9">
    <location>
        <begin position="253"/>
        <end position="367"/>
    </location>
</feature>
<organism evidence="10 11">
    <name type="scientific">Imperata yellow mottle virus</name>
    <dbReference type="NCBI Taxonomy" id="524023"/>
    <lineage>
        <taxon>Viruses</taxon>
        <taxon>Riboviria</taxon>
        <taxon>Orthornavirae</taxon>
        <taxon>Pisuviricota</taxon>
        <taxon>Pisoniviricetes</taxon>
        <taxon>Sobelivirales</taxon>
        <taxon>Solemoviridae</taxon>
        <taxon>Sobemovirus</taxon>
        <taxon>Sobemovirus IYMV</taxon>
    </lineage>
</organism>
<keyword evidence="5 7" id="KW-0693">Viral RNA replication</keyword>
<dbReference type="InterPro" id="IPR001795">
    <property type="entry name" value="RNA-dir_pol_luteovirus"/>
</dbReference>